<dbReference type="KEGG" id="tra:Trad_2001"/>
<sequence length="361" mass="40033">MPEPKPDLTDRPAALGFAMPPEWTPHAATWTSWPFDDALWVGHLAAVREEFAALVATVARFEPVILNVRDDEAEASARAALERAEAPMAQITLHRMPLNDVWFRDNGPLFIRNAKGEVALTDWRFNAWGGKYAPWDEDDRAPQRVAKTLGMTRFAVPYVMEGGSLELNGQGVCLTTRSCLLSPARNPELTQGEIETLLRDVLGVRQVVWLPGGLEGDHTDGHIDTIVRFTDDRTIVCAVEADEDDPNFATMAHNRALLEGLRDAEGNPYRVVPLPLPKTRLELEGVRLPPTYANFYIGNGFVVVPQYGDPHDEGALEVLRPLFPGREVIGLPSRALITGGGSFHCVTQQQPEGEIYRDERN</sequence>
<dbReference type="RefSeq" id="WP_013178480.1">
    <property type="nucleotide sequence ID" value="NC_014221.1"/>
</dbReference>
<proteinExistence type="predicted"/>
<keyword evidence="1 2" id="KW-0378">Hydrolase</keyword>
<protein>
    <submittedName>
        <fullName evidence="2">Agmatine deiminase</fullName>
        <ecNumber evidence="2">3.5.3.12</ecNumber>
    </submittedName>
</protein>
<dbReference type="InterPro" id="IPR007466">
    <property type="entry name" value="Peptidyl-Arg-deiminase_porph"/>
</dbReference>
<gene>
    <name evidence="2" type="ordered locus">Trad_2001</name>
</gene>
<dbReference type="STRING" id="649638.Trad_2001"/>
<evidence type="ECO:0000313" key="3">
    <source>
        <dbReference type="Proteomes" id="UP000000379"/>
    </source>
</evidence>
<evidence type="ECO:0000256" key="1">
    <source>
        <dbReference type="ARBA" id="ARBA00022801"/>
    </source>
</evidence>
<dbReference type="Proteomes" id="UP000000379">
    <property type="component" value="Chromosome"/>
</dbReference>
<dbReference type="Pfam" id="PF04371">
    <property type="entry name" value="PAD_porph"/>
    <property type="match status" value="1"/>
</dbReference>
<dbReference type="EC" id="3.5.3.12" evidence="2"/>
<reference evidence="2 3" key="2">
    <citation type="journal article" date="2011" name="Stand. Genomic Sci.">
        <title>Complete genome sequence of Truepera radiovictrix type strain (RQ-24).</title>
        <authorList>
            <person name="Ivanova N."/>
            <person name="Rohde C."/>
            <person name="Munk C."/>
            <person name="Nolan M."/>
            <person name="Lucas S."/>
            <person name="Del Rio T.G."/>
            <person name="Tice H."/>
            <person name="Deshpande S."/>
            <person name="Cheng J.F."/>
            <person name="Tapia R."/>
            <person name="Han C."/>
            <person name="Goodwin L."/>
            <person name="Pitluck S."/>
            <person name="Liolios K."/>
            <person name="Mavromatis K."/>
            <person name="Mikhailova N."/>
            <person name="Pati A."/>
            <person name="Chen A."/>
            <person name="Palaniappan K."/>
            <person name="Land M."/>
            <person name="Hauser L."/>
            <person name="Chang Y.J."/>
            <person name="Jeffries C.D."/>
            <person name="Brambilla E."/>
            <person name="Rohde M."/>
            <person name="Goker M."/>
            <person name="Tindall B.J."/>
            <person name="Woyke T."/>
            <person name="Bristow J."/>
            <person name="Eisen J.A."/>
            <person name="Markowitz V."/>
            <person name="Hugenholtz P."/>
            <person name="Kyrpides N.C."/>
            <person name="Klenk H.P."/>
            <person name="Lapidus A."/>
        </authorList>
    </citation>
    <scope>NUCLEOTIDE SEQUENCE [LARGE SCALE GENOMIC DNA]</scope>
    <source>
        <strain evidence="3">DSM 17093 / CIP 108686 / LMG 22925 / RQ-24</strain>
    </source>
</reference>
<organism evidence="2 3">
    <name type="scientific">Truepera radiovictrix (strain DSM 17093 / CIP 108686 / LMG 22925 / RQ-24)</name>
    <dbReference type="NCBI Taxonomy" id="649638"/>
    <lineage>
        <taxon>Bacteria</taxon>
        <taxon>Thermotogati</taxon>
        <taxon>Deinococcota</taxon>
        <taxon>Deinococci</taxon>
        <taxon>Trueperales</taxon>
        <taxon>Trueperaceae</taxon>
        <taxon>Truepera</taxon>
    </lineage>
</organism>
<dbReference type="SUPFAM" id="SSF55909">
    <property type="entry name" value="Pentein"/>
    <property type="match status" value="1"/>
</dbReference>
<evidence type="ECO:0000313" key="2">
    <source>
        <dbReference type="EMBL" id="ADI15115.1"/>
    </source>
</evidence>
<dbReference type="Gene3D" id="3.75.10.10">
    <property type="entry name" value="L-arginine/glycine Amidinotransferase, Chain A"/>
    <property type="match status" value="1"/>
</dbReference>
<accession>D7CQY1</accession>
<name>D7CQY1_TRURR</name>
<keyword evidence="3" id="KW-1185">Reference proteome</keyword>
<dbReference type="GO" id="GO:0004668">
    <property type="term" value="F:protein-arginine deiminase activity"/>
    <property type="evidence" value="ECO:0007669"/>
    <property type="project" value="InterPro"/>
</dbReference>
<dbReference type="GO" id="GO:0047632">
    <property type="term" value="F:agmatine deiminase activity"/>
    <property type="evidence" value="ECO:0007669"/>
    <property type="project" value="UniProtKB-EC"/>
</dbReference>
<dbReference type="EMBL" id="CP002049">
    <property type="protein sequence ID" value="ADI15115.1"/>
    <property type="molecule type" value="Genomic_DNA"/>
</dbReference>
<dbReference type="AlphaFoldDB" id="D7CQY1"/>
<dbReference type="HOGENOM" id="CLU_037682_0_0_0"/>
<dbReference type="eggNOG" id="COG2957">
    <property type="taxonomic scope" value="Bacteria"/>
</dbReference>
<dbReference type="PANTHER" id="PTHR31377:SF0">
    <property type="entry name" value="AGMATINE DEIMINASE-RELATED"/>
    <property type="match status" value="1"/>
</dbReference>
<reference evidence="3" key="1">
    <citation type="submission" date="2010-05" db="EMBL/GenBank/DDBJ databases">
        <title>The complete genome of Truepera radiovictris DSM 17093.</title>
        <authorList>
            <consortium name="US DOE Joint Genome Institute (JGI-PGF)"/>
            <person name="Lucas S."/>
            <person name="Copeland A."/>
            <person name="Lapidus A."/>
            <person name="Glavina del Rio T."/>
            <person name="Dalin E."/>
            <person name="Tice H."/>
            <person name="Bruce D."/>
            <person name="Goodwin L."/>
            <person name="Pitluck S."/>
            <person name="Kyrpides N."/>
            <person name="Mavromatis K."/>
            <person name="Ovchinnikova G."/>
            <person name="Munk A.C."/>
            <person name="Detter J.C."/>
            <person name="Han C."/>
            <person name="Tapia R."/>
            <person name="Land M."/>
            <person name="Hauser L."/>
            <person name="Markowitz V."/>
            <person name="Cheng J.-F."/>
            <person name="Hugenholtz P."/>
            <person name="Woyke T."/>
            <person name="Wu D."/>
            <person name="Tindall B."/>
            <person name="Pomrenke H.G."/>
            <person name="Brambilla E."/>
            <person name="Klenk H.-P."/>
            <person name="Eisen J.A."/>
        </authorList>
    </citation>
    <scope>NUCLEOTIDE SEQUENCE [LARGE SCALE GENOMIC DNA]</scope>
    <source>
        <strain evidence="3">DSM 17093 / CIP 108686 / LMG 22925 / RQ-24</strain>
    </source>
</reference>
<dbReference type="PANTHER" id="PTHR31377">
    <property type="entry name" value="AGMATINE DEIMINASE-RELATED"/>
    <property type="match status" value="1"/>
</dbReference>
<dbReference type="GO" id="GO:0009446">
    <property type="term" value="P:putrescine biosynthetic process"/>
    <property type="evidence" value="ECO:0007669"/>
    <property type="project" value="InterPro"/>
</dbReference>